<dbReference type="PANTHER" id="PTHR43000">
    <property type="entry name" value="DTDP-D-GLUCOSE 4,6-DEHYDRATASE-RELATED"/>
    <property type="match status" value="1"/>
</dbReference>
<gene>
    <name evidence="3" type="ORF">US62_C0006G0006</name>
</gene>
<evidence type="ECO:0000313" key="4">
    <source>
        <dbReference type="Proteomes" id="UP000034603"/>
    </source>
</evidence>
<reference evidence="3 4" key="1">
    <citation type="journal article" date="2015" name="Nature">
        <title>rRNA introns, odd ribosomes, and small enigmatic genomes across a large radiation of phyla.</title>
        <authorList>
            <person name="Brown C.T."/>
            <person name="Hug L.A."/>
            <person name="Thomas B.C."/>
            <person name="Sharon I."/>
            <person name="Castelle C.J."/>
            <person name="Singh A."/>
            <person name="Wilkins M.J."/>
            <person name="Williams K.H."/>
            <person name="Banfield J.F."/>
        </authorList>
    </citation>
    <scope>NUCLEOTIDE SEQUENCE [LARGE SCALE GENOMIC DNA]</scope>
</reference>
<dbReference type="Pfam" id="PF01370">
    <property type="entry name" value="Epimerase"/>
    <property type="match status" value="1"/>
</dbReference>
<sequence length="332" mass="38002">MTKIIITGGTGFVGKNLIPVLASHFNPKNILCLVWNHESQFELNGRNILKKAGVLQKKVDLATGFGLNNINFIPDIVIHLAAQTDTSVNKHFVNNIGTKNLYNCLNLNKKTHFIHISTMVLTVGRHNCSTPIDESTPNYPTNEYTRTKLDGEIFIYEKALEKGFKLTILRPNTIYGKNVRHNSLFDMVLNLIKSNSLITRINWPGKSALIHVDDVVKAIFYFANNPPKENPPGKYLLYAENLSINDISKLIMKKLGLKQKTIHVPKLFWQILKIVRVIIPFFEHLLPSYIYNYLWRFSVIIDNSVWAKSDKINKIIPNWKPKLLKNCLNDIL</sequence>
<dbReference type="InterPro" id="IPR001509">
    <property type="entry name" value="Epimerase_deHydtase"/>
</dbReference>
<dbReference type="Gene3D" id="3.40.50.720">
    <property type="entry name" value="NAD(P)-binding Rossmann-like Domain"/>
    <property type="match status" value="1"/>
</dbReference>
<organism evidence="3 4">
    <name type="scientific">Candidatus Woesebacteria bacterium GW2011_GWA1_37_8</name>
    <dbReference type="NCBI Taxonomy" id="1618546"/>
    <lineage>
        <taxon>Bacteria</taxon>
        <taxon>Candidatus Woeseibacteriota</taxon>
    </lineage>
</organism>
<dbReference type="CDD" id="cd08946">
    <property type="entry name" value="SDR_e"/>
    <property type="match status" value="1"/>
</dbReference>
<comment type="similarity">
    <text evidence="1">Belongs to the NAD(P)-dependent epimerase/dehydratase family.</text>
</comment>
<proteinExistence type="inferred from homology"/>
<protein>
    <submittedName>
        <fullName evidence="3">NAD dependent epimerase/dehydratase</fullName>
    </submittedName>
</protein>
<evidence type="ECO:0000256" key="1">
    <source>
        <dbReference type="ARBA" id="ARBA00007637"/>
    </source>
</evidence>
<name>A0A0G0I4U3_9BACT</name>
<accession>A0A0G0I4U3</accession>
<feature type="domain" description="NAD-dependent epimerase/dehydratase" evidence="2">
    <location>
        <begin position="4"/>
        <end position="235"/>
    </location>
</feature>
<dbReference type="SUPFAM" id="SSF51735">
    <property type="entry name" value="NAD(P)-binding Rossmann-fold domains"/>
    <property type="match status" value="1"/>
</dbReference>
<evidence type="ECO:0000259" key="2">
    <source>
        <dbReference type="Pfam" id="PF01370"/>
    </source>
</evidence>
<dbReference type="EMBL" id="LBTR01000006">
    <property type="protein sequence ID" value="KKQ45995.1"/>
    <property type="molecule type" value="Genomic_DNA"/>
</dbReference>
<dbReference type="InterPro" id="IPR036291">
    <property type="entry name" value="NAD(P)-bd_dom_sf"/>
</dbReference>
<dbReference type="AlphaFoldDB" id="A0A0G0I4U3"/>
<comment type="caution">
    <text evidence="3">The sequence shown here is derived from an EMBL/GenBank/DDBJ whole genome shotgun (WGS) entry which is preliminary data.</text>
</comment>
<evidence type="ECO:0000313" key="3">
    <source>
        <dbReference type="EMBL" id="KKQ45995.1"/>
    </source>
</evidence>
<dbReference type="Proteomes" id="UP000034603">
    <property type="component" value="Unassembled WGS sequence"/>
</dbReference>